<comment type="caution">
    <text evidence="11">The sequence shown here is derived from an EMBL/GenBank/DDBJ whole genome shotgun (WGS) entry which is preliminary data.</text>
</comment>
<feature type="domain" description="Major facilitator superfamily (MFS) profile" evidence="10">
    <location>
        <begin position="37"/>
        <end position="488"/>
    </location>
</feature>
<evidence type="ECO:0000259" key="10">
    <source>
        <dbReference type="PROSITE" id="PS50850"/>
    </source>
</evidence>
<evidence type="ECO:0000256" key="2">
    <source>
        <dbReference type="ARBA" id="ARBA00022448"/>
    </source>
</evidence>
<evidence type="ECO:0000256" key="5">
    <source>
        <dbReference type="ARBA" id="ARBA00022989"/>
    </source>
</evidence>
<keyword evidence="6 9" id="KW-0472">Membrane</keyword>
<feature type="transmembrane region" description="Helical" evidence="9">
    <location>
        <begin position="256"/>
        <end position="273"/>
    </location>
</feature>
<keyword evidence="5 9" id="KW-1133">Transmembrane helix</keyword>
<evidence type="ECO:0000256" key="3">
    <source>
        <dbReference type="ARBA" id="ARBA00022475"/>
    </source>
</evidence>
<dbReference type="GO" id="GO:0022857">
    <property type="term" value="F:transmembrane transporter activity"/>
    <property type="evidence" value="ECO:0007669"/>
    <property type="project" value="InterPro"/>
</dbReference>
<reference evidence="11" key="1">
    <citation type="submission" date="2022-01" db="EMBL/GenBank/DDBJ databases">
        <title>Genome-Based Taxonomic Classification of the Phylum Actinobacteria.</title>
        <authorList>
            <person name="Gao Y."/>
        </authorList>
    </citation>
    <scope>NUCLEOTIDE SEQUENCE</scope>
    <source>
        <strain evidence="11">KLBMP 8922</strain>
    </source>
</reference>
<feature type="transmembrane region" description="Helical" evidence="9">
    <location>
        <begin position="422"/>
        <end position="443"/>
    </location>
</feature>
<name>A0AA41Q0F2_9ACTN</name>
<dbReference type="PANTHER" id="PTHR42718:SF46">
    <property type="entry name" value="BLR6921 PROTEIN"/>
    <property type="match status" value="1"/>
</dbReference>
<dbReference type="Gene3D" id="1.20.1250.20">
    <property type="entry name" value="MFS general substrate transporter like domains"/>
    <property type="match status" value="1"/>
</dbReference>
<dbReference type="GO" id="GO:0005886">
    <property type="term" value="C:plasma membrane"/>
    <property type="evidence" value="ECO:0007669"/>
    <property type="project" value="UniProtKB-SubCell"/>
</dbReference>
<feature type="transmembrane region" description="Helical" evidence="9">
    <location>
        <begin position="103"/>
        <end position="122"/>
    </location>
</feature>
<evidence type="ECO:0000256" key="7">
    <source>
        <dbReference type="ARBA" id="ARBA00023251"/>
    </source>
</evidence>
<keyword evidence="7" id="KW-0046">Antibiotic resistance</keyword>
<evidence type="ECO:0000256" key="6">
    <source>
        <dbReference type="ARBA" id="ARBA00023136"/>
    </source>
</evidence>
<keyword evidence="3" id="KW-1003">Cell membrane</keyword>
<dbReference type="Pfam" id="PF07690">
    <property type="entry name" value="MFS_1"/>
    <property type="match status" value="1"/>
</dbReference>
<feature type="transmembrane region" description="Helical" evidence="9">
    <location>
        <begin position="38"/>
        <end position="61"/>
    </location>
</feature>
<gene>
    <name evidence="11" type="ORF">LZ495_18960</name>
</gene>
<dbReference type="Proteomes" id="UP001165378">
    <property type="component" value="Unassembled WGS sequence"/>
</dbReference>
<accession>A0AA41Q0F2</accession>
<protein>
    <submittedName>
        <fullName evidence="11">MFS transporter</fullName>
    </submittedName>
</protein>
<dbReference type="PROSITE" id="PS50850">
    <property type="entry name" value="MFS"/>
    <property type="match status" value="1"/>
</dbReference>
<feature type="transmembrane region" description="Helical" evidence="9">
    <location>
        <begin position="192"/>
        <end position="212"/>
    </location>
</feature>
<feature type="region of interest" description="Disordered" evidence="8">
    <location>
        <begin position="1"/>
        <end position="30"/>
    </location>
</feature>
<feature type="transmembrane region" description="Helical" evidence="9">
    <location>
        <begin position="128"/>
        <end position="150"/>
    </location>
</feature>
<feature type="region of interest" description="Disordered" evidence="8">
    <location>
        <begin position="492"/>
        <end position="513"/>
    </location>
</feature>
<dbReference type="EMBL" id="JAKFHA010000010">
    <property type="protein sequence ID" value="MCF2529279.1"/>
    <property type="molecule type" value="Genomic_DNA"/>
</dbReference>
<dbReference type="SUPFAM" id="SSF103473">
    <property type="entry name" value="MFS general substrate transporter"/>
    <property type="match status" value="1"/>
</dbReference>
<feature type="transmembrane region" description="Helical" evidence="9">
    <location>
        <begin position="463"/>
        <end position="483"/>
    </location>
</feature>
<keyword evidence="4 9" id="KW-0812">Transmembrane</keyword>
<feature type="transmembrane region" description="Helical" evidence="9">
    <location>
        <begin position="388"/>
        <end position="410"/>
    </location>
</feature>
<evidence type="ECO:0000313" key="12">
    <source>
        <dbReference type="Proteomes" id="UP001165378"/>
    </source>
</evidence>
<dbReference type="GO" id="GO:0046677">
    <property type="term" value="P:response to antibiotic"/>
    <property type="evidence" value="ECO:0007669"/>
    <property type="project" value="UniProtKB-KW"/>
</dbReference>
<feature type="transmembrane region" description="Helical" evidence="9">
    <location>
        <begin position="328"/>
        <end position="351"/>
    </location>
</feature>
<dbReference type="InterPro" id="IPR036259">
    <property type="entry name" value="MFS_trans_sf"/>
</dbReference>
<dbReference type="InterPro" id="IPR011701">
    <property type="entry name" value="MFS"/>
</dbReference>
<proteinExistence type="predicted"/>
<feature type="compositionally biased region" description="Low complexity" evidence="8">
    <location>
        <begin position="1"/>
        <end position="10"/>
    </location>
</feature>
<dbReference type="InterPro" id="IPR020846">
    <property type="entry name" value="MFS_dom"/>
</dbReference>
<feature type="transmembrane region" description="Helical" evidence="9">
    <location>
        <begin position="162"/>
        <end position="180"/>
    </location>
</feature>
<keyword evidence="12" id="KW-1185">Reference proteome</keyword>
<evidence type="ECO:0000256" key="4">
    <source>
        <dbReference type="ARBA" id="ARBA00022692"/>
    </source>
</evidence>
<dbReference type="PANTHER" id="PTHR42718">
    <property type="entry name" value="MAJOR FACILITATOR SUPERFAMILY MULTIDRUG TRANSPORTER MFSC"/>
    <property type="match status" value="1"/>
</dbReference>
<dbReference type="RefSeq" id="WP_235053508.1">
    <property type="nucleotide sequence ID" value="NZ_JAKFHA010000010.1"/>
</dbReference>
<comment type="subcellular location">
    <subcellularLocation>
        <location evidence="1">Cell membrane</location>
        <topology evidence="1">Multi-pass membrane protein</topology>
    </subcellularLocation>
</comment>
<feature type="transmembrane region" description="Helical" evidence="9">
    <location>
        <begin position="73"/>
        <end position="91"/>
    </location>
</feature>
<organism evidence="11 12">
    <name type="scientific">Yinghuangia soli</name>
    <dbReference type="NCBI Taxonomy" id="2908204"/>
    <lineage>
        <taxon>Bacteria</taxon>
        <taxon>Bacillati</taxon>
        <taxon>Actinomycetota</taxon>
        <taxon>Actinomycetes</taxon>
        <taxon>Kitasatosporales</taxon>
        <taxon>Streptomycetaceae</taxon>
        <taxon>Yinghuangia</taxon>
    </lineage>
</organism>
<dbReference type="Gene3D" id="1.20.1720.10">
    <property type="entry name" value="Multidrug resistance protein D"/>
    <property type="match status" value="1"/>
</dbReference>
<evidence type="ECO:0000256" key="8">
    <source>
        <dbReference type="SAM" id="MobiDB-lite"/>
    </source>
</evidence>
<keyword evidence="2" id="KW-0813">Transport</keyword>
<sequence length="513" mass="52141">MRNTDAARPAAGPPARPAGTARPHSPAGPPDARRWKALTLLVMSFFMVIVDSQIVMLALPAMESDLGFAAGDVQWVMSAYLLSFGGLLMFGGRTADLLGGRRMFMVGTALFGIASVLCGLAVNSEMLIGARILQGAAAAIMTPTAMAVLMHTFAEGPERNKALGIWTGIGAFGATAALLIGGPITDGLGWEWIFYINVPVVAAVLLLGPKVLRETPVAPGRKNFDPAGAITITAAIAALVYAVVDAPEAGWTSGRTLGLLAASAVLLAVFAAIENRSKAPLVPLRVFKSPTLVGGNILMLIVAMAVYGGALITSLYAQQVLGYSAVKFGLSTAIYALMSIVGANISARLVARIGYKPIAIVGMSLLTGGLLLLTQIDANGGYWSDLFFGLVIFGTGIGSTNVAASIASLTGAKPEESGLVSGINNAVFQIGAALGIAIASSVALAQTTGTTPEGLTDGFQAGFLATAVFAAVGLATALLLLLVRGKSANAEVAEGGEGSGDTAGSAPKVSVMH</sequence>
<evidence type="ECO:0000256" key="1">
    <source>
        <dbReference type="ARBA" id="ARBA00004651"/>
    </source>
</evidence>
<dbReference type="CDD" id="cd17321">
    <property type="entry name" value="MFS_MMR_MDR_like"/>
    <property type="match status" value="1"/>
</dbReference>
<evidence type="ECO:0000313" key="11">
    <source>
        <dbReference type="EMBL" id="MCF2529279.1"/>
    </source>
</evidence>
<evidence type="ECO:0000256" key="9">
    <source>
        <dbReference type="SAM" id="Phobius"/>
    </source>
</evidence>
<feature type="transmembrane region" description="Helical" evidence="9">
    <location>
        <begin position="293"/>
        <end position="316"/>
    </location>
</feature>
<feature type="transmembrane region" description="Helical" evidence="9">
    <location>
        <begin position="358"/>
        <end position="376"/>
    </location>
</feature>
<dbReference type="AlphaFoldDB" id="A0AA41Q0F2"/>
<feature type="transmembrane region" description="Helical" evidence="9">
    <location>
        <begin position="224"/>
        <end position="244"/>
    </location>
</feature>